<organism evidence="1">
    <name type="scientific">Alexandrium monilatum</name>
    <dbReference type="NCBI Taxonomy" id="311494"/>
    <lineage>
        <taxon>Eukaryota</taxon>
        <taxon>Sar</taxon>
        <taxon>Alveolata</taxon>
        <taxon>Dinophyceae</taxon>
        <taxon>Gonyaulacales</taxon>
        <taxon>Pyrocystaceae</taxon>
        <taxon>Alexandrium</taxon>
    </lineage>
</organism>
<accession>A0A7S4UR68</accession>
<name>A0A7S4UR68_9DINO</name>
<gene>
    <name evidence="1" type="ORF">AMON00008_LOCUS7092</name>
</gene>
<dbReference type="EMBL" id="HBNR01010975">
    <property type="protein sequence ID" value="CAE4567473.1"/>
    <property type="molecule type" value="Transcribed_RNA"/>
</dbReference>
<proteinExistence type="predicted"/>
<dbReference type="AlphaFoldDB" id="A0A7S4UR68"/>
<protein>
    <submittedName>
        <fullName evidence="1">Uncharacterized protein</fullName>
    </submittedName>
</protein>
<reference evidence="1" key="1">
    <citation type="submission" date="2021-01" db="EMBL/GenBank/DDBJ databases">
        <authorList>
            <person name="Corre E."/>
            <person name="Pelletier E."/>
            <person name="Niang G."/>
            <person name="Scheremetjew M."/>
            <person name="Finn R."/>
            <person name="Kale V."/>
            <person name="Holt S."/>
            <person name="Cochrane G."/>
            <person name="Meng A."/>
            <person name="Brown T."/>
            <person name="Cohen L."/>
        </authorList>
    </citation>
    <scope>NUCLEOTIDE SEQUENCE</scope>
    <source>
        <strain evidence="1">CCMP3105</strain>
    </source>
</reference>
<sequence>MGAGPCFCVARDRNKPGTMPPGERLCVRSMAGDVLLSARRSEASSLKVSELRERLASQAAQQERGQIALVISGKVLGEDMTLGSLWPAGRSLDVQLVVQAQEWTPELPVMYPQLTVPSANTRVALPVEDLEAGAFTADITGINGAALLTVVVDARGSIEVKLFGEDAVVARVTPELAVFRQDGSHVGTIAVDDDEYRLEGEGGLKILAMAPEPESAVLIFTSMYGGQLEKCAKVLPPGPDTSPPDHFLVEVMPSVDTVLILACFLARVVHLLNSDDD</sequence>
<evidence type="ECO:0000313" key="1">
    <source>
        <dbReference type="EMBL" id="CAE4567473.1"/>
    </source>
</evidence>